<gene>
    <name evidence="2" type="ORF">NVI5450_4809</name>
</gene>
<feature type="domain" description="YagK/YfjJ C-terminal" evidence="1">
    <location>
        <begin position="49"/>
        <end position="212"/>
    </location>
</feature>
<evidence type="ECO:0000313" key="3">
    <source>
        <dbReference type="Proteomes" id="UP000183794"/>
    </source>
</evidence>
<reference evidence="2 3" key="1">
    <citation type="submission" date="2016-11" db="EMBL/GenBank/DDBJ databases">
        <authorList>
            <person name="Jaros S."/>
            <person name="Januszkiewicz K."/>
            <person name="Wedrychowicz H."/>
        </authorList>
    </citation>
    <scope>NUCLEOTIDE SEQUENCE [LARGE SCALE GENOMIC DNA]</scope>
    <source>
        <strain evidence="2">NVI 5450</strain>
    </source>
</reference>
<protein>
    <recommendedName>
        <fullName evidence="1">YagK/YfjJ C-terminal domain-containing protein</fullName>
    </recommendedName>
</protein>
<dbReference type="RefSeq" id="WP_075518633.1">
    <property type="nucleotide sequence ID" value="NZ_FPLD01000153.1"/>
</dbReference>
<name>A0A1L0F9Y4_9GAMM</name>
<dbReference type="AlphaFoldDB" id="A0A1L0F9Y4"/>
<organism evidence="2 3">
    <name type="scientific">Moritella viscosa</name>
    <dbReference type="NCBI Taxonomy" id="80854"/>
    <lineage>
        <taxon>Bacteria</taxon>
        <taxon>Pseudomonadati</taxon>
        <taxon>Pseudomonadota</taxon>
        <taxon>Gammaproteobacteria</taxon>
        <taxon>Alteromonadales</taxon>
        <taxon>Moritellaceae</taxon>
        <taxon>Moritella</taxon>
    </lineage>
</organism>
<dbReference type="InterPro" id="IPR057271">
    <property type="entry name" value="YagK_YfjJ_C"/>
</dbReference>
<evidence type="ECO:0000313" key="2">
    <source>
        <dbReference type="EMBL" id="SGZ19817.1"/>
    </source>
</evidence>
<proteinExistence type="predicted"/>
<evidence type="ECO:0000259" key="1">
    <source>
        <dbReference type="Pfam" id="PF11726"/>
    </source>
</evidence>
<dbReference type="Pfam" id="PF11726">
    <property type="entry name" value="YagK_YfjJ_C"/>
    <property type="match status" value="1"/>
</dbReference>
<dbReference type="Proteomes" id="UP000183794">
    <property type="component" value="Unassembled WGS sequence"/>
</dbReference>
<dbReference type="EMBL" id="FPLD01000153">
    <property type="protein sequence ID" value="SGZ19817.1"/>
    <property type="molecule type" value="Genomic_DNA"/>
</dbReference>
<sequence>MNNRLFTNTNLTLNTTSIFNDMLILNNHGPLVNEYLERCQNVLDLALFEYSRVYAFRFDLRYPEKYWATDTNVISKFTASLKAQIDADLNRKGKRGRSNLRYVWAKEQDTSTNPHYHLMIFLNKDIYFTKGNMNAVDGNLASMINQAWASALGLCTFELLGCVNFSNNGDYWINKNSVDLKKEYDACFQRLSYLAKSETKVYSGGCKSFGSSRK</sequence>
<accession>A0A1L0F9Y4</accession>